<dbReference type="EMBL" id="JACHOQ010000002">
    <property type="protein sequence ID" value="MBB5739334.1"/>
    <property type="molecule type" value="Genomic_DNA"/>
</dbReference>
<feature type="compositionally biased region" description="Basic and acidic residues" evidence="1">
    <location>
        <begin position="54"/>
        <end position="63"/>
    </location>
</feature>
<dbReference type="AlphaFoldDB" id="A0A7W9F9S6"/>
<dbReference type="Proteomes" id="UP000527324">
    <property type="component" value="Unassembled WGS sequence"/>
</dbReference>
<feature type="region of interest" description="Disordered" evidence="1">
    <location>
        <begin position="40"/>
        <end position="63"/>
    </location>
</feature>
<name>A0A7W9F9S6_9CAUL</name>
<dbReference type="GeneID" id="88838736"/>
<keyword evidence="3" id="KW-1185">Reference proteome</keyword>
<accession>A0A7W9F9S6</accession>
<evidence type="ECO:0000313" key="2">
    <source>
        <dbReference type="EMBL" id="MBB5739334.1"/>
    </source>
</evidence>
<comment type="caution">
    <text evidence="2">The sequence shown here is derived from an EMBL/GenBank/DDBJ whole genome shotgun (WGS) entry which is preliminary data.</text>
</comment>
<reference evidence="2 3" key="1">
    <citation type="submission" date="2020-08" db="EMBL/GenBank/DDBJ databases">
        <title>Genomic Encyclopedia of Type Strains, Phase IV (KMG-IV): sequencing the most valuable type-strain genomes for metagenomic binning, comparative biology and taxonomic classification.</title>
        <authorList>
            <person name="Goeker M."/>
        </authorList>
    </citation>
    <scope>NUCLEOTIDE SEQUENCE [LARGE SCALE GENOMIC DNA]</scope>
    <source>
        <strain evidence="2 3">DSM 4731</strain>
    </source>
</reference>
<protein>
    <submittedName>
        <fullName evidence="2">Uncharacterized protein</fullName>
    </submittedName>
</protein>
<gene>
    <name evidence="2" type="ORF">GGQ93_001036</name>
</gene>
<proteinExistence type="predicted"/>
<dbReference type="RefSeq" id="WP_054765761.1">
    <property type="nucleotide sequence ID" value="NZ_CAJFZS010000003.1"/>
</dbReference>
<sequence length="63" mass="7232">MTSYDLTLDEMLSDPIVRRLMERDGVAEAEVRGLSDYVRRRRGPQNRSPTPARIGEEPRVFIG</sequence>
<organism evidence="2 3">
    <name type="scientific">Brevundimonas aurantiaca</name>
    <dbReference type="NCBI Taxonomy" id="74316"/>
    <lineage>
        <taxon>Bacteria</taxon>
        <taxon>Pseudomonadati</taxon>
        <taxon>Pseudomonadota</taxon>
        <taxon>Alphaproteobacteria</taxon>
        <taxon>Caulobacterales</taxon>
        <taxon>Caulobacteraceae</taxon>
        <taxon>Brevundimonas</taxon>
    </lineage>
</organism>
<evidence type="ECO:0000313" key="3">
    <source>
        <dbReference type="Proteomes" id="UP000527324"/>
    </source>
</evidence>
<evidence type="ECO:0000256" key="1">
    <source>
        <dbReference type="SAM" id="MobiDB-lite"/>
    </source>
</evidence>